<keyword evidence="3" id="KW-1185">Reference proteome</keyword>
<evidence type="ECO:0000256" key="1">
    <source>
        <dbReference type="SAM" id="MobiDB-lite"/>
    </source>
</evidence>
<feature type="region of interest" description="Disordered" evidence="1">
    <location>
        <begin position="23"/>
        <end position="113"/>
    </location>
</feature>
<dbReference type="Proteomes" id="UP000235371">
    <property type="component" value="Unassembled WGS sequence"/>
</dbReference>
<reference evidence="2 3" key="1">
    <citation type="submission" date="2016-04" db="EMBL/GenBank/DDBJ databases">
        <title>A degradative enzymes factory behind the ericoid mycorrhizal symbiosis.</title>
        <authorList>
            <consortium name="DOE Joint Genome Institute"/>
            <person name="Martino E."/>
            <person name="Morin E."/>
            <person name="Grelet G."/>
            <person name="Kuo A."/>
            <person name="Kohler A."/>
            <person name="Daghino S."/>
            <person name="Barry K."/>
            <person name="Choi C."/>
            <person name="Cichocki N."/>
            <person name="Clum A."/>
            <person name="Copeland A."/>
            <person name="Hainaut M."/>
            <person name="Haridas S."/>
            <person name="Labutti K."/>
            <person name="Lindquist E."/>
            <person name="Lipzen A."/>
            <person name="Khouja H.-R."/>
            <person name="Murat C."/>
            <person name="Ohm R."/>
            <person name="Olson A."/>
            <person name="Spatafora J."/>
            <person name="Veneault-Fourrey C."/>
            <person name="Henrissat B."/>
            <person name="Grigoriev I."/>
            <person name="Martin F."/>
            <person name="Perotto S."/>
        </authorList>
    </citation>
    <scope>NUCLEOTIDE SEQUENCE [LARGE SCALE GENOMIC DNA]</scope>
    <source>
        <strain evidence="2 3">E</strain>
    </source>
</reference>
<feature type="compositionally biased region" description="Basic residues" evidence="1">
    <location>
        <begin position="23"/>
        <end position="42"/>
    </location>
</feature>
<protein>
    <submittedName>
        <fullName evidence="2">Uncharacterized protein</fullName>
    </submittedName>
</protein>
<dbReference type="InParanoid" id="A0A2J6T6M0"/>
<dbReference type="EMBL" id="KZ613817">
    <property type="protein sequence ID" value="PMD58675.1"/>
    <property type="molecule type" value="Genomic_DNA"/>
</dbReference>
<gene>
    <name evidence="2" type="ORF">K444DRAFT_414722</name>
</gene>
<organism evidence="2 3">
    <name type="scientific">Hyaloscypha bicolor E</name>
    <dbReference type="NCBI Taxonomy" id="1095630"/>
    <lineage>
        <taxon>Eukaryota</taxon>
        <taxon>Fungi</taxon>
        <taxon>Dikarya</taxon>
        <taxon>Ascomycota</taxon>
        <taxon>Pezizomycotina</taxon>
        <taxon>Leotiomycetes</taxon>
        <taxon>Helotiales</taxon>
        <taxon>Hyaloscyphaceae</taxon>
        <taxon>Hyaloscypha</taxon>
        <taxon>Hyaloscypha bicolor</taxon>
    </lineage>
</organism>
<evidence type="ECO:0000313" key="2">
    <source>
        <dbReference type="EMBL" id="PMD58675.1"/>
    </source>
</evidence>
<name>A0A2J6T6M0_9HELO</name>
<dbReference type="RefSeq" id="XP_024735579.1">
    <property type="nucleotide sequence ID" value="XM_024872647.1"/>
</dbReference>
<proteinExistence type="predicted"/>
<evidence type="ECO:0000313" key="3">
    <source>
        <dbReference type="Proteomes" id="UP000235371"/>
    </source>
</evidence>
<sequence>MISLLLCATSTQTQHSFITLHRPHRPHLPHLPHRPHRPHRPSFAHSSLPPAHSPISRETHQPRPRWQPRAAPRRSLKVSRTGKASARTQSAHQARHQLTSQRLTPALNALRPSPFATPRQIKTRRRALLNPMHAKGVKPAELNALLVFRVWGRKLLVFCARLLVRFQTCSPPRG</sequence>
<dbReference type="GeneID" id="36580727"/>
<accession>A0A2J6T6M0</accession>
<dbReference type="AlphaFoldDB" id="A0A2J6T6M0"/>
<dbReference type="OrthoDB" id="10614745at2759"/>
<feature type="compositionally biased region" description="Polar residues" evidence="1">
    <location>
        <begin position="86"/>
        <end position="103"/>
    </location>
</feature>